<reference evidence="1 2" key="1">
    <citation type="submission" date="2017-08" db="EMBL/GenBank/DDBJ databases">
        <title>Capnocytophaga canis 17-158 assembly.</title>
        <authorList>
            <person name="Gulvik C.A."/>
        </authorList>
    </citation>
    <scope>NUCLEOTIDE SEQUENCE [LARGE SCALE GENOMIC DNA]</scope>
    <source>
        <strain evidence="1 2">17-158</strain>
    </source>
</reference>
<evidence type="ECO:0000313" key="1">
    <source>
        <dbReference type="EMBL" id="RIY36851.1"/>
    </source>
</evidence>
<dbReference type="Pfam" id="PF13376">
    <property type="entry name" value="OmdA"/>
    <property type="match status" value="1"/>
</dbReference>
<comment type="caution">
    <text evidence="1">The sequence shown here is derived from an EMBL/GenBank/DDBJ whole genome shotgun (WGS) entry which is preliminary data.</text>
</comment>
<protein>
    <recommendedName>
        <fullName evidence="3">Bacteriocin-protection protein</fullName>
    </recommendedName>
</protein>
<sequence>MFRPNILKETPEAYAVFQKLSPSHKNEYIQWTNEAQKQETKERRLEKMISMLLNKKKNQ</sequence>
<name>A0A3A1YGX2_9FLAO</name>
<accession>A0A3A1YGX2</accession>
<dbReference type="AlphaFoldDB" id="A0A3A1YGX2"/>
<dbReference type="Proteomes" id="UP000265497">
    <property type="component" value="Unassembled WGS sequence"/>
</dbReference>
<dbReference type="EMBL" id="NSDI01000004">
    <property type="protein sequence ID" value="RIY36851.1"/>
    <property type="molecule type" value="Genomic_DNA"/>
</dbReference>
<gene>
    <name evidence="1" type="ORF">CKY20_04800</name>
</gene>
<organism evidence="1 2">
    <name type="scientific">Capnocytophaga canis</name>
    <dbReference type="NCBI Taxonomy" id="1848903"/>
    <lineage>
        <taxon>Bacteria</taxon>
        <taxon>Pseudomonadati</taxon>
        <taxon>Bacteroidota</taxon>
        <taxon>Flavobacteriia</taxon>
        <taxon>Flavobacteriales</taxon>
        <taxon>Flavobacteriaceae</taxon>
        <taxon>Capnocytophaga</taxon>
    </lineage>
</organism>
<evidence type="ECO:0008006" key="3">
    <source>
        <dbReference type="Google" id="ProtNLM"/>
    </source>
</evidence>
<evidence type="ECO:0000313" key="2">
    <source>
        <dbReference type="Proteomes" id="UP000265497"/>
    </source>
</evidence>
<proteinExistence type="predicted"/>